<protein>
    <submittedName>
        <fullName evidence="6">Diacylglycerol kinase family enzyme</fullName>
    </submittedName>
</protein>
<dbReference type="STRING" id="89093.SAMN04488558_10130"/>
<comment type="similarity">
    <text evidence="2">Belongs to the diacylglycerol/lipid kinase family.</text>
</comment>
<keyword evidence="3" id="KW-0547">Nucleotide-binding</keyword>
<evidence type="ECO:0000256" key="4">
    <source>
        <dbReference type="ARBA" id="ARBA00022840"/>
    </source>
</evidence>
<dbReference type="GO" id="GO:0005524">
    <property type="term" value="F:ATP binding"/>
    <property type="evidence" value="ECO:0007669"/>
    <property type="project" value="UniProtKB-KW"/>
</dbReference>
<proteinExistence type="inferred from homology"/>
<dbReference type="PANTHER" id="PTHR12358">
    <property type="entry name" value="SPHINGOSINE KINASE"/>
    <property type="match status" value="1"/>
</dbReference>
<dbReference type="InterPro" id="IPR001206">
    <property type="entry name" value="Diacylglycerol_kinase_cat_dom"/>
</dbReference>
<evidence type="ECO:0000313" key="7">
    <source>
        <dbReference type="Proteomes" id="UP000198833"/>
    </source>
</evidence>
<dbReference type="AlphaFoldDB" id="A0A1H8YVR8"/>
<dbReference type="SMART" id="SM00046">
    <property type="entry name" value="DAGKc"/>
    <property type="match status" value="1"/>
</dbReference>
<dbReference type="Gene3D" id="3.40.50.10330">
    <property type="entry name" value="Probable inorganic polyphosphate/atp-NAD kinase, domain 1"/>
    <property type="match status" value="1"/>
</dbReference>
<dbReference type="RefSeq" id="WP_092569542.1">
    <property type="nucleotide sequence ID" value="NZ_CP149446.1"/>
</dbReference>
<gene>
    <name evidence="6" type="ORF">SAMN04488558_10130</name>
</gene>
<dbReference type="InterPro" id="IPR016064">
    <property type="entry name" value="NAD/diacylglycerol_kinase_sf"/>
</dbReference>
<dbReference type="Gene3D" id="2.60.200.40">
    <property type="match status" value="1"/>
</dbReference>
<reference evidence="6 7" key="1">
    <citation type="submission" date="2016-10" db="EMBL/GenBank/DDBJ databases">
        <authorList>
            <person name="de Groot N.N."/>
        </authorList>
    </citation>
    <scope>NUCLEOTIDE SEQUENCE [LARGE SCALE GENOMIC DNA]</scope>
    <source>
        <strain evidence="6 7">DSM 15695</strain>
    </source>
</reference>
<dbReference type="PROSITE" id="PS50146">
    <property type="entry name" value="DAGK"/>
    <property type="match status" value="1"/>
</dbReference>
<name>A0A1H8YVR8_9LACT</name>
<dbReference type="SUPFAM" id="SSF111331">
    <property type="entry name" value="NAD kinase/diacylglycerol kinase-like"/>
    <property type="match status" value="1"/>
</dbReference>
<keyword evidence="4" id="KW-0067">ATP-binding</keyword>
<sequence length="322" mass="36329">MINRVHIICHPNSGQGQGKYILSKVLAYLDHYQIFYQVHQTTAVNQAGLMAKQIACQVDLSDNNHLLIIGGDGTLHDVVQALWEIERIIPVNYIPTGTGNDFARAWLKDQTYQDVLENMLFHPQIVNVPIFTYENHLDHHTGIILNSMGFGFDAVTNRKTGEFMATLNPFLKRLVHKLKLAYLCGLVLSLSSVPKFPLHLIIDGKSIAHKDVSIATVVNNPMLGGGIQIDNLSRADRAELVTILYHDIDFSAIKELLAKVFIHKNQDRSKHVTRYVADYLRLIIKEPIQGQVDGESFIFPEIDMTFNLATYPFILPTPRSAY</sequence>
<evidence type="ECO:0000313" key="6">
    <source>
        <dbReference type="EMBL" id="SEP56153.1"/>
    </source>
</evidence>
<dbReference type="PANTHER" id="PTHR12358:SF54">
    <property type="entry name" value="SPHINGOSINE KINASE RELATED PROTEIN"/>
    <property type="match status" value="1"/>
</dbReference>
<dbReference type="InterPro" id="IPR017438">
    <property type="entry name" value="ATP-NAD_kinase_N"/>
</dbReference>
<keyword evidence="6" id="KW-0808">Transferase</keyword>
<organism evidence="6 7">
    <name type="scientific">Ignavigranum ruoffiae</name>
    <dbReference type="NCBI Taxonomy" id="89093"/>
    <lineage>
        <taxon>Bacteria</taxon>
        <taxon>Bacillati</taxon>
        <taxon>Bacillota</taxon>
        <taxon>Bacilli</taxon>
        <taxon>Lactobacillales</taxon>
        <taxon>Aerococcaceae</taxon>
        <taxon>Ignavigranum</taxon>
    </lineage>
</organism>
<dbReference type="Pfam" id="PF00781">
    <property type="entry name" value="DAGK_cat"/>
    <property type="match status" value="1"/>
</dbReference>
<keyword evidence="6" id="KW-0418">Kinase</keyword>
<dbReference type="EMBL" id="FOEN01000001">
    <property type="protein sequence ID" value="SEP56153.1"/>
    <property type="molecule type" value="Genomic_DNA"/>
</dbReference>
<evidence type="ECO:0000256" key="1">
    <source>
        <dbReference type="ARBA" id="ARBA00001946"/>
    </source>
</evidence>
<evidence type="ECO:0000256" key="2">
    <source>
        <dbReference type="ARBA" id="ARBA00005983"/>
    </source>
</evidence>
<evidence type="ECO:0000259" key="5">
    <source>
        <dbReference type="PROSITE" id="PS50146"/>
    </source>
</evidence>
<dbReference type="Proteomes" id="UP000198833">
    <property type="component" value="Unassembled WGS sequence"/>
</dbReference>
<keyword evidence="7" id="KW-1185">Reference proteome</keyword>
<feature type="domain" description="DAGKc" evidence="5">
    <location>
        <begin position="1"/>
        <end position="105"/>
    </location>
</feature>
<dbReference type="InterPro" id="IPR050187">
    <property type="entry name" value="Lipid_Phosphate_FormReg"/>
</dbReference>
<comment type="cofactor">
    <cofactor evidence="1">
        <name>Mg(2+)</name>
        <dbReference type="ChEBI" id="CHEBI:18420"/>
    </cofactor>
</comment>
<accession>A0A1H8YVR8</accession>
<dbReference type="GO" id="GO:0016301">
    <property type="term" value="F:kinase activity"/>
    <property type="evidence" value="ECO:0007669"/>
    <property type="project" value="UniProtKB-KW"/>
</dbReference>
<evidence type="ECO:0000256" key="3">
    <source>
        <dbReference type="ARBA" id="ARBA00022741"/>
    </source>
</evidence>
<dbReference type="OrthoDB" id="9786026at2"/>